<gene>
    <name evidence="17" type="ORF">WH47_04881</name>
</gene>
<keyword evidence="6" id="KW-0479">Metal-binding</keyword>
<dbReference type="AlphaFoldDB" id="A0A0L7QVU4"/>
<evidence type="ECO:0000313" key="17">
    <source>
        <dbReference type="EMBL" id="KOC62669.1"/>
    </source>
</evidence>
<dbReference type="GO" id="GO:0004016">
    <property type="term" value="F:adenylate cyclase activity"/>
    <property type="evidence" value="ECO:0007669"/>
    <property type="project" value="UniProtKB-EC"/>
</dbReference>
<dbReference type="Pfam" id="PF00211">
    <property type="entry name" value="Guanylate_cyc"/>
    <property type="match status" value="2"/>
</dbReference>
<evidence type="ECO:0000256" key="2">
    <source>
        <dbReference type="ARBA" id="ARBA00001946"/>
    </source>
</evidence>
<feature type="transmembrane region" description="Helical" evidence="15">
    <location>
        <begin position="696"/>
        <end position="718"/>
    </location>
</feature>
<keyword evidence="9" id="KW-0460">Magnesium</keyword>
<evidence type="ECO:0000256" key="14">
    <source>
        <dbReference type="RuleBase" id="RU000405"/>
    </source>
</evidence>
<dbReference type="PANTHER" id="PTHR45627:SF30">
    <property type="entry name" value="ADENYLATE CYCLASE TYPE 3"/>
    <property type="match status" value="1"/>
</dbReference>
<dbReference type="PANTHER" id="PTHR45627">
    <property type="entry name" value="ADENYLATE CYCLASE TYPE 1"/>
    <property type="match status" value="1"/>
</dbReference>
<dbReference type="InterPro" id="IPR018297">
    <property type="entry name" value="A/G_cyclase_CS"/>
</dbReference>
<evidence type="ECO:0000313" key="18">
    <source>
        <dbReference type="Proteomes" id="UP000053825"/>
    </source>
</evidence>
<dbReference type="GO" id="GO:0035556">
    <property type="term" value="P:intracellular signal transduction"/>
    <property type="evidence" value="ECO:0007669"/>
    <property type="project" value="InterPro"/>
</dbReference>
<accession>A0A0L7QVU4</accession>
<feature type="transmembrane region" description="Helical" evidence="15">
    <location>
        <begin position="133"/>
        <end position="149"/>
    </location>
</feature>
<evidence type="ECO:0000256" key="13">
    <source>
        <dbReference type="ARBA" id="ARBA00023239"/>
    </source>
</evidence>
<evidence type="ECO:0000256" key="5">
    <source>
        <dbReference type="ARBA" id="ARBA00022692"/>
    </source>
</evidence>
<feature type="transmembrane region" description="Helical" evidence="15">
    <location>
        <begin position="632"/>
        <end position="651"/>
    </location>
</feature>
<keyword evidence="7" id="KW-0547">Nucleotide-binding</keyword>
<feature type="transmembrane region" description="Helical" evidence="15">
    <location>
        <begin position="183"/>
        <end position="204"/>
    </location>
</feature>
<dbReference type="PROSITE" id="PS00452">
    <property type="entry name" value="GUANYLATE_CYCLASE_1"/>
    <property type="match status" value="1"/>
</dbReference>
<keyword evidence="13 14" id="KW-0456">Lyase</keyword>
<dbReference type="STRING" id="597456.A0A0L7QVU4"/>
<feature type="domain" description="Guanylate cyclase" evidence="16">
    <location>
        <begin position="273"/>
        <end position="400"/>
    </location>
</feature>
<dbReference type="EC" id="4.6.1.1" evidence="4"/>
<evidence type="ECO:0000256" key="1">
    <source>
        <dbReference type="ARBA" id="ARBA00001593"/>
    </source>
</evidence>
<dbReference type="GO" id="GO:0005524">
    <property type="term" value="F:ATP binding"/>
    <property type="evidence" value="ECO:0007669"/>
    <property type="project" value="UniProtKB-KW"/>
</dbReference>
<evidence type="ECO:0000256" key="11">
    <source>
        <dbReference type="ARBA" id="ARBA00022998"/>
    </source>
</evidence>
<feature type="domain" description="Guanylate cyclase" evidence="16">
    <location>
        <begin position="781"/>
        <end position="922"/>
    </location>
</feature>
<dbReference type="GO" id="GO:0046872">
    <property type="term" value="F:metal ion binding"/>
    <property type="evidence" value="ECO:0007669"/>
    <property type="project" value="UniProtKB-KW"/>
</dbReference>
<keyword evidence="11" id="KW-0115">cAMP biosynthesis</keyword>
<dbReference type="FunFam" id="3.30.70.1230:FF:000006">
    <property type="entry name" value="Adenylate cyclase"/>
    <property type="match status" value="1"/>
</dbReference>
<dbReference type="SUPFAM" id="SSF55073">
    <property type="entry name" value="Nucleotide cyclase"/>
    <property type="match status" value="2"/>
</dbReference>
<dbReference type="CDD" id="cd07302">
    <property type="entry name" value="CHD"/>
    <property type="match status" value="2"/>
</dbReference>
<dbReference type="InterPro" id="IPR001054">
    <property type="entry name" value="A/G_cyclase"/>
</dbReference>
<keyword evidence="8" id="KW-0067">ATP-binding</keyword>
<keyword evidence="18" id="KW-1185">Reference proteome</keyword>
<feature type="transmembrane region" description="Helical" evidence="15">
    <location>
        <begin position="555"/>
        <end position="576"/>
    </location>
</feature>
<comment type="cofactor">
    <cofactor evidence="2">
        <name>Mg(2+)</name>
        <dbReference type="ChEBI" id="CHEBI:18420"/>
    </cofactor>
</comment>
<dbReference type="InterPro" id="IPR032628">
    <property type="entry name" value="AC_N"/>
</dbReference>
<dbReference type="EMBL" id="KQ414725">
    <property type="protein sequence ID" value="KOC62669.1"/>
    <property type="molecule type" value="Genomic_DNA"/>
</dbReference>
<dbReference type="Proteomes" id="UP000053825">
    <property type="component" value="Unassembled WGS sequence"/>
</dbReference>
<evidence type="ECO:0000256" key="10">
    <source>
        <dbReference type="ARBA" id="ARBA00022989"/>
    </source>
</evidence>
<feature type="transmembrane region" description="Helical" evidence="15">
    <location>
        <begin position="47"/>
        <end position="64"/>
    </location>
</feature>
<name>A0A0L7QVU4_9HYME</name>
<dbReference type="GO" id="GO:0006171">
    <property type="term" value="P:cAMP biosynthetic process"/>
    <property type="evidence" value="ECO:0007669"/>
    <property type="project" value="UniProtKB-KW"/>
</dbReference>
<evidence type="ECO:0000256" key="3">
    <source>
        <dbReference type="ARBA" id="ARBA00004141"/>
    </source>
</evidence>
<feature type="transmembrane region" description="Helical" evidence="15">
    <location>
        <begin position="103"/>
        <end position="121"/>
    </location>
</feature>
<dbReference type="Pfam" id="PF16214">
    <property type="entry name" value="AC_N"/>
    <property type="match status" value="1"/>
</dbReference>
<proteinExistence type="inferred from homology"/>
<evidence type="ECO:0000256" key="8">
    <source>
        <dbReference type="ARBA" id="ARBA00022840"/>
    </source>
</evidence>
<reference evidence="17 18" key="1">
    <citation type="submission" date="2015-07" db="EMBL/GenBank/DDBJ databases">
        <title>The genome of Habropoda laboriosa.</title>
        <authorList>
            <person name="Pan H."/>
            <person name="Kapheim K."/>
        </authorList>
    </citation>
    <scope>NUCLEOTIDE SEQUENCE [LARGE SCALE GENOMIC DNA]</scope>
    <source>
        <strain evidence="17">0110345459</strain>
    </source>
</reference>
<comment type="subcellular location">
    <subcellularLocation>
        <location evidence="3">Membrane</location>
        <topology evidence="3">Multi-pass membrane protein</topology>
    </subcellularLocation>
</comment>
<evidence type="ECO:0000256" key="7">
    <source>
        <dbReference type="ARBA" id="ARBA00022741"/>
    </source>
</evidence>
<keyword evidence="10 15" id="KW-1133">Transmembrane helix</keyword>
<dbReference type="InterPro" id="IPR029787">
    <property type="entry name" value="Nucleotide_cyclase"/>
</dbReference>
<evidence type="ECO:0000256" key="15">
    <source>
        <dbReference type="SAM" id="Phobius"/>
    </source>
</evidence>
<sequence>MLRRQETSNEDSYLSAGRPSNLLRTSFSSVKLETLYRASSLQQRRGGLKYFLLSVLLYGGHTLVSPGQELPARGCTAVFLGLNIGLVAWAAQNPRGKDALWSVVPHVAWGLSTAQLLAQLFLKPTEVTPTDGLGWLLLLFYLLFATLPLRPLLCGLLALTTALSYLVTVVGLSRVHVQNIIDGLVLAVNLSLCATLLGICSYFLTEFQQRRAFLETRQSLEVQLVIEEQSAEQERLLLSVLPKHVAVMMRQDLGASLDTQFKKIYMSRHENVSILYADIVGFTAISSTYSASELVRILNELFARFDQLSERYEQLRIKILGDCYYCISGAPVERPDHAVLCVYMGLSMVEAIKYVQQTTNSPVDMRVGIHTGAVLAGVLGQRQWQFDVYSKDVELANKMESSGMAGRVHISNTTLSFLNGEFEVEPSHREDREEALLKAGIVTYFIVRALKPFKPAVTKSLASLTYAENSRKTMENSTEDSEEFRKRLRKELDSKGGGADLKGHANWITLIFKDKKVETAFNNAEEAFSPLSLLGGPLVVVCAAPVWKAQPWGPFTWGGIGVVVLFAIVLAGATCLGSAVKAMWLKRALAFLMVLSLGGFQHLDMLNCVFIEEVIPPLNGTLGLSTKCPHPSYYSYIGVLTLIAFSMPTYLCYLGKAYLMYCLAGVQCFINVWVLGPRLDWEDYASTHHEPSALSSKYGLSVTLLIVATSLLIVSRYAEKSRRMLFLRGREVAAQRERAADMKRRNGALIYNILPPHVAAYFLSRARHHDDLYSQSYAEVGVLFASMPNFADFYSEESINNQGLECLRFLNEVISDFDAILDQNKFKDIIKIKTIGSTYMAASGITESAESEHAPRWGHLSTLVEFALELKKALSSINEQSFNHFVLKMGINHGPVTAGVIGARKPHYDIWGNTVNVASRMESTGKVGCIQVTDETRKILEPFGFGFEERGLVFVKGKGELLTHYLVSKYGVSLNLDSDLPVEPTYPIIYQ</sequence>
<evidence type="ECO:0000256" key="4">
    <source>
        <dbReference type="ARBA" id="ARBA00012201"/>
    </source>
</evidence>
<dbReference type="FunFam" id="3.30.70.1230:FF:000014">
    <property type="entry name" value="adenylate cyclase type 9"/>
    <property type="match status" value="1"/>
</dbReference>
<keyword evidence="12 15" id="KW-0472">Membrane</keyword>
<comment type="catalytic activity">
    <reaction evidence="1">
        <text>ATP = 3',5'-cyclic AMP + diphosphate</text>
        <dbReference type="Rhea" id="RHEA:15389"/>
        <dbReference type="ChEBI" id="CHEBI:30616"/>
        <dbReference type="ChEBI" id="CHEBI:33019"/>
        <dbReference type="ChEBI" id="CHEBI:58165"/>
        <dbReference type="EC" id="4.6.1.1"/>
    </reaction>
</comment>
<dbReference type="PROSITE" id="PS50125">
    <property type="entry name" value="GUANYLATE_CYCLASE_2"/>
    <property type="match status" value="2"/>
</dbReference>
<dbReference type="OrthoDB" id="10261550at2759"/>
<feature type="transmembrane region" description="Helical" evidence="15">
    <location>
        <begin position="531"/>
        <end position="549"/>
    </location>
</feature>
<evidence type="ECO:0000256" key="9">
    <source>
        <dbReference type="ARBA" id="ARBA00022842"/>
    </source>
</evidence>
<feature type="transmembrane region" description="Helical" evidence="15">
    <location>
        <begin position="658"/>
        <end position="676"/>
    </location>
</feature>
<evidence type="ECO:0000259" key="16">
    <source>
        <dbReference type="PROSITE" id="PS50125"/>
    </source>
</evidence>
<organism evidence="17 18">
    <name type="scientific">Habropoda laboriosa</name>
    <dbReference type="NCBI Taxonomy" id="597456"/>
    <lineage>
        <taxon>Eukaryota</taxon>
        <taxon>Metazoa</taxon>
        <taxon>Ecdysozoa</taxon>
        <taxon>Arthropoda</taxon>
        <taxon>Hexapoda</taxon>
        <taxon>Insecta</taxon>
        <taxon>Pterygota</taxon>
        <taxon>Neoptera</taxon>
        <taxon>Endopterygota</taxon>
        <taxon>Hymenoptera</taxon>
        <taxon>Apocrita</taxon>
        <taxon>Aculeata</taxon>
        <taxon>Apoidea</taxon>
        <taxon>Anthophila</taxon>
        <taxon>Apidae</taxon>
        <taxon>Habropoda</taxon>
    </lineage>
</organism>
<dbReference type="SMART" id="SM00044">
    <property type="entry name" value="CYCc"/>
    <property type="match status" value="2"/>
</dbReference>
<keyword evidence="5 15" id="KW-0812">Transmembrane</keyword>
<dbReference type="Gene3D" id="3.30.70.1230">
    <property type="entry name" value="Nucleotide cyclase"/>
    <property type="match status" value="2"/>
</dbReference>
<evidence type="ECO:0000256" key="6">
    <source>
        <dbReference type="ARBA" id="ARBA00022723"/>
    </source>
</evidence>
<feature type="transmembrane region" description="Helical" evidence="15">
    <location>
        <begin position="588"/>
        <end position="612"/>
    </location>
</feature>
<feature type="transmembrane region" description="Helical" evidence="15">
    <location>
        <begin position="156"/>
        <end position="177"/>
    </location>
</feature>
<protein>
    <recommendedName>
        <fullName evidence="4">adenylate cyclase</fullName>
        <ecNumber evidence="4">4.6.1.1</ecNumber>
    </recommendedName>
</protein>
<comment type="similarity">
    <text evidence="14">Belongs to the adenylyl cyclase class-4/guanylyl cyclase family.</text>
</comment>
<dbReference type="GO" id="GO:0005886">
    <property type="term" value="C:plasma membrane"/>
    <property type="evidence" value="ECO:0007669"/>
    <property type="project" value="TreeGrafter"/>
</dbReference>
<dbReference type="GO" id="GO:0007189">
    <property type="term" value="P:adenylate cyclase-activating G protein-coupled receptor signaling pathway"/>
    <property type="evidence" value="ECO:0007669"/>
    <property type="project" value="TreeGrafter"/>
</dbReference>
<evidence type="ECO:0000256" key="12">
    <source>
        <dbReference type="ARBA" id="ARBA00023136"/>
    </source>
</evidence>
<feature type="transmembrane region" description="Helical" evidence="15">
    <location>
        <begin position="70"/>
        <end position="91"/>
    </location>
</feature>